<organism evidence="2 3">
    <name type="scientific">Vicia faba</name>
    <name type="common">Broad bean</name>
    <name type="synonym">Faba vulgaris</name>
    <dbReference type="NCBI Taxonomy" id="3906"/>
    <lineage>
        <taxon>Eukaryota</taxon>
        <taxon>Viridiplantae</taxon>
        <taxon>Streptophyta</taxon>
        <taxon>Embryophyta</taxon>
        <taxon>Tracheophyta</taxon>
        <taxon>Spermatophyta</taxon>
        <taxon>Magnoliopsida</taxon>
        <taxon>eudicotyledons</taxon>
        <taxon>Gunneridae</taxon>
        <taxon>Pentapetalae</taxon>
        <taxon>rosids</taxon>
        <taxon>fabids</taxon>
        <taxon>Fabales</taxon>
        <taxon>Fabaceae</taxon>
        <taxon>Papilionoideae</taxon>
        <taxon>50 kb inversion clade</taxon>
        <taxon>NPAAA clade</taxon>
        <taxon>Hologalegina</taxon>
        <taxon>IRL clade</taxon>
        <taxon>Fabeae</taxon>
        <taxon>Vicia</taxon>
    </lineage>
</organism>
<reference evidence="2 3" key="1">
    <citation type="submission" date="2023-01" db="EMBL/GenBank/DDBJ databases">
        <authorList>
            <person name="Kreplak J."/>
        </authorList>
    </citation>
    <scope>NUCLEOTIDE SEQUENCE [LARGE SCALE GENOMIC DNA]</scope>
</reference>
<dbReference type="EMBL" id="OX451738">
    <property type="protein sequence ID" value="CAI8601724.1"/>
    <property type="molecule type" value="Genomic_DNA"/>
</dbReference>
<sequence length="142" mass="16816">MITMFPRAFFGALRKRDFYQTRHSLAERYNQVKPDTEINHLVSGSPFALAKYQIEKLTSIEDTSYDTYSGNFDVDEPVESEIDDPEQELMNLKKEIKRINEENEIHRDQLKHKDSVCDEVKTLREENEAEMEQVEQKNEEKI</sequence>
<evidence type="ECO:0000256" key="1">
    <source>
        <dbReference type="SAM" id="Coils"/>
    </source>
</evidence>
<name>A0AAV0ZTP9_VICFA</name>
<protein>
    <submittedName>
        <fullName evidence="2">Uncharacterized protein</fullName>
    </submittedName>
</protein>
<keyword evidence="1" id="KW-0175">Coiled coil</keyword>
<accession>A0AAV0ZTP9</accession>
<dbReference type="Proteomes" id="UP001157006">
    <property type="component" value="Chromosome 3"/>
</dbReference>
<proteinExistence type="predicted"/>
<keyword evidence="3" id="KW-1185">Reference proteome</keyword>
<feature type="coiled-coil region" evidence="1">
    <location>
        <begin position="82"/>
        <end position="140"/>
    </location>
</feature>
<dbReference type="AlphaFoldDB" id="A0AAV0ZTP9"/>
<evidence type="ECO:0000313" key="2">
    <source>
        <dbReference type="EMBL" id="CAI8601724.1"/>
    </source>
</evidence>
<evidence type="ECO:0000313" key="3">
    <source>
        <dbReference type="Proteomes" id="UP001157006"/>
    </source>
</evidence>
<gene>
    <name evidence="2" type="ORF">VFH_III008520</name>
</gene>